<keyword evidence="3" id="KW-1185">Reference proteome</keyword>
<dbReference type="Pfam" id="PF02645">
    <property type="entry name" value="DegV"/>
    <property type="match status" value="1"/>
</dbReference>
<keyword evidence="1" id="KW-0446">Lipid-binding</keyword>
<dbReference type="RefSeq" id="WP_191702989.1">
    <property type="nucleotide sequence ID" value="NZ_JACSPW010000003.1"/>
</dbReference>
<dbReference type="Proteomes" id="UP000600565">
    <property type="component" value="Unassembled WGS sequence"/>
</dbReference>
<organism evidence="2 3">
    <name type="scientific">Solibacillus merdavium</name>
    <dbReference type="NCBI Taxonomy" id="2762218"/>
    <lineage>
        <taxon>Bacteria</taxon>
        <taxon>Bacillati</taxon>
        <taxon>Bacillota</taxon>
        <taxon>Bacilli</taxon>
        <taxon>Bacillales</taxon>
        <taxon>Caryophanaceae</taxon>
        <taxon>Solibacillus</taxon>
    </lineage>
</organism>
<dbReference type="Gene3D" id="3.40.50.10170">
    <property type="match status" value="1"/>
</dbReference>
<gene>
    <name evidence="2" type="ORF">H9632_04860</name>
</gene>
<dbReference type="PROSITE" id="PS51482">
    <property type="entry name" value="DEGV"/>
    <property type="match status" value="1"/>
</dbReference>
<accession>A0ABR8XKC9</accession>
<dbReference type="NCBIfam" id="TIGR00762">
    <property type="entry name" value="DegV"/>
    <property type="match status" value="1"/>
</dbReference>
<evidence type="ECO:0000313" key="3">
    <source>
        <dbReference type="Proteomes" id="UP000600565"/>
    </source>
</evidence>
<reference evidence="2 3" key="1">
    <citation type="submission" date="2020-08" db="EMBL/GenBank/DDBJ databases">
        <title>A Genomic Blueprint of the Chicken Gut Microbiome.</title>
        <authorList>
            <person name="Gilroy R."/>
            <person name="Ravi A."/>
            <person name="Getino M."/>
            <person name="Pursley I."/>
            <person name="Horton D.L."/>
            <person name="Alikhan N.-F."/>
            <person name="Baker D."/>
            <person name="Gharbi K."/>
            <person name="Hall N."/>
            <person name="Watson M."/>
            <person name="Adriaenssens E.M."/>
            <person name="Foster-Nyarko E."/>
            <person name="Jarju S."/>
            <person name="Secka A."/>
            <person name="Antonio M."/>
            <person name="Oren A."/>
            <person name="Chaudhuri R."/>
            <person name="La Ragione R.M."/>
            <person name="Hildebrand F."/>
            <person name="Pallen M.J."/>
        </authorList>
    </citation>
    <scope>NUCLEOTIDE SEQUENCE [LARGE SCALE GENOMIC DNA]</scope>
    <source>
        <strain evidence="2 3">Sa1YVA6</strain>
    </source>
</reference>
<evidence type="ECO:0000313" key="2">
    <source>
        <dbReference type="EMBL" id="MBD8032389.1"/>
    </source>
</evidence>
<dbReference type="PANTHER" id="PTHR33434:SF2">
    <property type="entry name" value="FATTY ACID-BINDING PROTEIN TM_1468"/>
    <property type="match status" value="1"/>
</dbReference>
<dbReference type="Gene3D" id="3.30.1180.10">
    <property type="match status" value="1"/>
</dbReference>
<dbReference type="InterPro" id="IPR043168">
    <property type="entry name" value="DegV_C"/>
</dbReference>
<sequence length="280" mass="31407">MKTAIVTDSTVYLPLEELKQYNIHVVPINVHFNHATFEEELTLSVEQFYEIVHTTKEFPKTSQPSIGKFVELYERLGKEYDEILAIHISSGVSGTYDCSLQAAQLVDNVKISVFDSEVAAGPLASYVIEAAKLAANGASAKQILERLEDLKKSLDAYFIVDDLIHLQRSGRLSVTSSVIGSLLQIKPILHIKDKKIAVFEKVRTKRKAVLRVRGLLQQAVETYGELQAVIMHANCEQQGRTWMEKLQTTFPTVHFKLAYFGPSLVTHMGEGTLAISWMKK</sequence>
<name>A0ABR8XKC9_9BACL</name>
<dbReference type="PANTHER" id="PTHR33434">
    <property type="entry name" value="DEGV DOMAIN-CONTAINING PROTEIN DR_1986-RELATED"/>
    <property type="match status" value="1"/>
</dbReference>
<comment type="caution">
    <text evidence="2">The sequence shown here is derived from an EMBL/GenBank/DDBJ whole genome shotgun (WGS) entry which is preliminary data.</text>
</comment>
<proteinExistence type="predicted"/>
<dbReference type="InterPro" id="IPR050270">
    <property type="entry name" value="DegV_domain_contain"/>
</dbReference>
<dbReference type="EMBL" id="JACSPW010000003">
    <property type="protein sequence ID" value="MBD8032389.1"/>
    <property type="molecule type" value="Genomic_DNA"/>
</dbReference>
<protein>
    <submittedName>
        <fullName evidence="2">DegV family protein</fullName>
    </submittedName>
</protein>
<dbReference type="InterPro" id="IPR003797">
    <property type="entry name" value="DegV"/>
</dbReference>
<evidence type="ECO:0000256" key="1">
    <source>
        <dbReference type="ARBA" id="ARBA00023121"/>
    </source>
</evidence>
<dbReference type="SUPFAM" id="SSF82549">
    <property type="entry name" value="DAK1/DegV-like"/>
    <property type="match status" value="1"/>
</dbReference>